<dbReference type="EMBL" id="KQ484328">
    <property type="protein sequence ID" value="KYP35734.1"/>
    <property type="molecule type" value="Genomic_DNA"/>
</dbReference>
<dbReference type="AlphaFoldDB" id="A0A151QZJ5"/>
<dbReference type="Gramene" id="C.cajan_44619.t">
    <property type="protein sequence ID" value="C.cajan_44619.t.cds1"/>
    <property type="gene ID" value="C.cajan_44619"/>
</dbReference>
<evidence type="ECO:0000313" key="1">
    <source>
        <dbReference type="EMBL" id="KYP35734.1"/>
    </source>
</evidence>
<dbReference type="OMA" id="NSIDHEW"/>
<gene>
    <name evidence="1" type="ORF">KK1_043218</name>
</gene>
<keyword evidence="2" id="KW-1185">Reference proteome</keyword>
<name>A0A151QZJ5_CAJCA</name>
<organism evidence="1 2">
    <name type="scientific">Cajanus cajan</name>
    <name type="common">Pigeon pea</name>
    <name type="synonym">Cajanus indicus</name>
    <dbReference type="NCBI Taxonomy" id="3821"/>
    <lineage>
        <taxon>Eukaryota</taxon>
        <taxon>Viridiplantae</taxon>
        <taxon>Streptophyta</taxon>
        <taxon>Embryophyta</taxon>
        <taxon>Tracheophyta</taxon>
        <taxon>Spermatophyta</taxon>
        <taxon>Magnoliopsida</taxon>
        <taxon>eudicotyledons</taxon>
        <taxon>Gunneridae</taxon>
        <taxon>Pentapetalae</taxon>
        <taxon>rosids</taxon>
        <taxon>fabids</taxon>
        <taxon>Fabales</taxon>
        <taxon>Fabaceae</taxon>
        <taxon>Papilionoideae</taxon>
        <taxon>50 kb inversion clade</taxon>
        <taxon>NPAAA clade</taxon>
        <taxon>indigoferoid/millettioid clade</taxon>
        <taxon>Phaseoleae</taxon>
        <taxon>Cajanus</taxon>
    </lineage>
</organism>
<dbReference type="Proteomes" id="UP000075243">
    <property type="component" value="Unassembled WGS sequence"/>
</dbReference>
<protein>
    <submittedName>
        <fullName evidence="1">Uncharacterized protein</fullName>
    </submittedName>
</protein>
<accession>A0A151QZJ5</accession>
<sequence>MQGQRGTIGSMSETLEFDCGSASSSSTMDQQICWNNVNPAENQIPDYILSPGDMNSSYVNSINHKWQNLSGWSLGEPSSSNTPNEINNNKLLELFSLWHSCSV</sequence>
<reference evidence="1" key="1">
    <citation type="journal article" date="2012" name="Nat. Biotechnol.">
        <title>Draft genome sequence of pigeonpea (Cajanus cajan), an orphan legume crop of resource-poor farmers.</title>
        <authorList>
            <person name="Varshney R.K."/>
            <person name="Chen W."/>
            <person name="Li Y."/>
            <person name="Bharti A.K."/>
            <person name="Saxena R.K."/>
            <person name="Schlueter J.A."/>
            <person name="Donoghue M.T."/>
            <person name="Azam S."/>
            <person name="Fan G."/>
            <person name="Whaley A.M."/>
            <person name="Farmer A.D."/>
            <person name="Sheridan J."/>
            <person name="Iwata A."/>
            <person name="Tuteja R."/>
            <person name="Penmetsa R.V."/>
            <person name="Wu W."/>
            <person name="Upadhyaya H.D."/>
            <person name="Yang S.P."/>
            <person name="Shah T."/>
            <person name="Saxena K.B."/>
            <person name="Michael T."/>
            <person name="McCombie W.R."/>
            <person name="Yang B."/>
            <person name="Zhang G."/>
            <person name="Yang H."/>
            <person name="Wang J."/>
            <person name="Spillane C."/>
            <person name="Cook D.R."/>
            <person name="May G.D."/>
            <person name="Xu X."/>
            <person name="Jackson S.A."/>
        </authorList>
    </citation>
    <scope>NUCLEOTIDE SEQUENCE [LARGE SCALE GENOMIC DNA]</scope>
</reference>
<evidence type="ECO:0000313" key="2">
    <source>
        <dbReference type="Proteomes" id="UP000075243"/>
    </source>
</evidence>
<proteinExistence type="predicted"/>